<organism evidence="2 3">
    <name type="scientific">Clavibacter michiganensis subsp. michiganensis</name>
    <dbReference type="NCBI Taxonomy" id="33013"/>
    <lineage>
        <taxon>Bacteria</taxon>
        <taxon>Bacillati</taxon>
        <taxon>Actinomycetota</taxon>
        <taxon>Actinomycetes</taxon>
        <taxon>Micrococcales</taxon>
        <taxon>Microbacteriaceae</taxon>
        <taxon>Clavibacter</taxon>
    </lineage>
</organism>
<feature type="region of interest" description="Disordered" evidence="1">
    <location>
        <begin position="54"/>
        <end position="112"/>
    </location>
</feature>
<feature type="compositionally biased region" description="Polar residues" evidence="1">
    <location>
        <begin position="176"/>
        <end position="197"/>
    </location>
</feature>
<name>A0A251XGA2_CLAMM</name>
<protein>
    <submittedName>
        <fullName evidence="2">Uncharacterized protein</fullName>
    </submittedName>
</protein>
<evidence type="ECO:0000256" key="1">
    <source>
        <dbReference type="SAM" id="MobiDB-lite"/>
    </source>
</evidence>
<sequence>MRAVSPARRSRSATRVAWPRSSRRTISGSVTSSWNVFSCPMLFSSRCVLTRRGSRPQERSCSRAPADSPSIDCSAGSGVSAMSATVRRPRRSSASSVVFPTPQSAPTGRACRNGRVSAAGMTSRPSGLQRVLASLATNLVEAAPTEQVRPVSACTRRRIMAPISAGEPKSPRAPATSRNASSMLSGSTSGVTSRKMP</sequence>
<evidence type="ECO:0000313" key="3">
    <source>
        <dbReference type="Proteomes" id="UP000195062"/>
    </source>
</evidence>
<reference evidence="2 3" key="1">
    <citation type="submission" date="2016-08" db="EMBL/GenBank/DDBJ databases">
        <title>Genome sequence of Clavibacter michiganensis subsp. michiganensis strain CASJ007.</title>
        <authorList>
            <person name="Thapa S.P."/>
            <person name="Coaker G."/>
        </authorList>
    </citation>
    <scope>NUCLEOTIDE SEQUENCE [LARGE SCALE GENOMIC DNA]</scope>
    <source>
        <strain evidence="2">CASJ007</strain>
    </source>
</reference>
<evidence type="ECO:0000313" key="2">
    <source>
        <dbReference type="EMBL" id="OUE01213.1"/>
    </source>
</evidence>
<comment type="caution">
    <text evidence="2">The sequence shown here is derived from an EMBL/GenBank/DDBJ whole genome shotgun (WGS) entry which is preliminary data.</text>
</comment>
<gene>
    <name evidence="2" type="ORF">CMMCAS07_12970</name>
</gene>
<dbReference type="AlphaFoldDB" id="A0A251XGA2"/>
<dbReference type="EMBL" id="MDHH01000003">
    <property type="protein sequence ID" value="OUE01213.1"/>
    <property type="molecule type" value="Genomic_DNA"/>
</dbReference>
<dbReference type="Proteomes" id="UP000195062">
    <property type="component" value="Unassembled WGS sequence"/>
</dbReference>
<accession>A0A251XGA2</accession>
<keyword evidence="3" id="KW-1185">Reference proteome</keyword>
<proteinExistence type="predicted"/>
<feature type="region of interest" description="Disordered" evidence="1">
    <location>
        <begin position="160"/>
        <end position="197"/>
    </location>
</feature>